<feature type="compositionally biased region" description="Basic and acidic residues" evidence="1">
    <location>
        <begin position="241"/>
        <end position="259"/>
    </location>
</feature>
<reference evidence="2 3" key="1">
    <citation type="journal article" date="2014" name="PLoS Genet.">
        <title>Phylogenetically driven sequencing of extremely halophilic archaea reveals strategies for static and dynamic osmo-response.</title>
        <authorList>
            <person name="Becker E.A."/>
            <person name="Seitzer P.M."/>
            <person name="Tritt A."/>
            <person name="Larsen D."/>
            <person name="Krusor M."/>
            <person name="Yao A.I."/>
            <person name="Wu D."/>
            <person name="Madern D."/>
            <person name="Eisen J.A."/>
            <person name="Darling A.E."/>
            <person name="Facciotti M.T."/>
        </authorList>
    </citation>
    <scope>NUCLEOTIDE SEQUENCE [LARGE SCALE GENOMIC DNA]</scope>
    <source>
        <strain evidence="2 3">JCM 10990</strain>
    </source>
</reference>
<gene>
    <name evidence="2" type="ORF">C482_18120</name>
</gene>
<keyword evidence="3" id="KW-1185">Reference proteome</keyword>
<evidence type="ECO:0000313" key="2">
    <source>
        <dbReference type="EMBL" id="ELY94712.1"/>
    </source>
</evidence>
<organism evidence="2 3">
    <name type="scientific">Natrialba chahannaoensis JCM 10990</name>
    <dbReference type="NCBI Taxonomy" id="1227492"/>
    <lineage>
        <taxon>Archaea</taxon>
        <taxon>Methanobacteriati</taxon>
        <taxon>Methanobacteriota</taxon>
        <taxon>Stenosarchaea group</taxon>
        <taxon>Halobacteria</taxon>
        <taxon>Halobacteriales</taxon>
        <taxon>Natrialbaceae</taxon>
        <taxon>Natrialba</taxon>
    </lineage>
</organism>
<evidence type="ECO:0000256" key="1">
    <source>
        <dbReference type="SAM" id="MobiDB-lite"/>
    </source>
</evidence>
<dbReference type="Proteomes" id="UP000011693">
    <property type="component" value="Unassembled WGS sequence"/>
</dbReference>
<feature type="region of interest" description="Disordered" evidence="1">
    <location>
        <begin position="236"/>
        <end position="259"/>
    </location>
</feature>
<proteinExistence type="predicted"/>
<dbReference type="InterPro" id="IPR058264">
    <property type="entry name" value="DUF7958"/>
</dbReference>
<evidence type="ECO:0000313" key="3">
    <source>
        <dbReference type="Proteomes" id="UP000011693"/>
    </source>
</evidence>
<accession>M0A9Y8</accession>
<dbReference type="STRING" id="1227492.C482_18120"/>
<dbReference type="AlphaFoldDB" id="M0A9Y8"/>
<protein>
    <submittedName>
        <fullName evidence="2">Uncharacterized protein</fullName>
    </submittedName>
</protein>
<name>M0A9Y8_9EURY</name>
<dbReference type="Pfam" id="PF25858">
    <property type="entry name" value="DUF7958"/>
    <property type="match status" value="2"/>
</dbReference>
<dbReference type="RefSeq" id="WP_006169146.1">
    <property type="nucleotide sequence ID" value="NZ_AOIN01000093.1"/>
</dbReference>
<dbReference type="OrthoDB" id="242611at2157"/>
<sequence>MKAEIIGFKNGIIGVKVIDHQGNPHLVEIDIEDEDAEDFHAQESYPRNPSDRTSEQNRTMYQVRARARFEAHTQTEHEILLSDWDPRQLRRGIDALETMPIEEFDEAFREYYHALINPEQTKKEYGITRESVEFDAEPEIALLVKGFCIDEQNEVVNVLPEMYVYYSNEAIEEMYATGHAASCSSETTQITPMVPPFRNVPSDFTYPDDFRGFLIHNIICQIRDIYRNMGEEPPEQYDIDGYGKPKGNFDRDEYLPWSD</sequence>
<comment type="caution">
    <text evidence="2">The sequence shown here is derived from an EMBL/GenBank/DDBJ whole genome shotgun (WGS) entry which is preliminary data.</text>
</comment>
<dbReference type="EMBL" id="AOIN01000093">
    <property type="protein sequence ID" value="ELY94712.1"/>
    <property type="molecule type" value="Genomic_DNA"/>
</dbReference>